<keyword evidence="5" id="KW-1185">Reference proteome</keyword>
<dbReference type="EMBL" id="JBHRWR010000017">
    <property type="protein sequence ID" value="MFC3576168.1"/>
    <property type="molecule type" value="Genomic_DNA"/>
</dbReference>
<keyword evidence="2" id="KW-1133">Transmembrane helix</keyword>
<feature type="region of interest" description="Disordered" evidence="1">
    <location>
        <begin position="59"/>
        <end position="148"/>
    </location>
</feature>
<evidence type="ECO:0000313" key="4">
    <source>
        <dbReference type="EMBL" id="MFC3576168.1"/>
    </source>
</evidence>
<sequence length="287" mass="30311">MSETNPPPAPDQPVPSPVWETGETPGEARPPGTRRLWAAGLLAVAVFSTSAIAISLLGKAADGSSPHTARDTAAALGDPAMPDVSLPASPLSAPSGKSGMTSAQPSRAATDSSPSPLSGTETAASQPAAHPSKSASDTADTPHKPTTSTIWKSVRSVNYPDRYWDVRGDYVKLDPVGSASARQNATFKVVKGLADASCYSFATADGTYLRHRNFLLRAEGNDGSTLFKKDATFCPRSSSYSGAVMLESANYPGRFLRHQNFQLRLDPYQYSDLYQADSAFRLVDGLA</sequence>
<feature type="compositionally biased region" description="Low complexity" evidence="1">
    <location>
        <begin position="85"/>
        <end position="95"/>
    </location>
</feature>
<protein>
    <submittedName>
        <fullName evidence="4">AbfB domain-containing protein</fullName>
    </submittedName>
</protein>
<keyword evidence="2" id="KW-0812">Transmembrane</keyword>
<dbReference type="Pfam" id="PF05270">
    <property type="entry name" value="AbfB"/>
    <property type="match status" value="1"/>
</dbReference>
<evidence type="ECO:0000256" key="2">
    <source>
        <dbReference type="SAM" id="Phobius"/>
    </source>
</evidence>
<feature type="compositionally biased region" description="Pro residues" evidence="1">
    <location>
        <begin position="1"/>
        <end position="16"/>
    </location>
</feature>
<evidence type="ECO:0000256" key="1">
    <source>
        <dbReference type="SAM" id="MobiDB-lite"/>
    </source>
</evidence>
<feature type="transmembrane region" description="Helical" evidence="2">
    <location>
        <begin position="36"/>
        <end position="57"/>
    </location>
</feature>
<feature type="region of interest" description="Disordered" evidence="1">
    <location>
        <begin position="1"/>
        <end position="33"/>
    </location>
</feature>
<dbReference type="RefSeq" id="WP_310775431.1">
    <property type="nucleotide sequence ID" value="NZ_JBHRWR010000017.1"/>
</dbReference>
<gene>
    <name evidence="4" type="ORF">ACFOZ0_23360</name>
</gene>
<proteinExistence type="predicted"/>
<feature type="domain" description="Alpha-L-arabinofuranosidase B arabinose-binding" evidence="3">
    <location>
        <begin position="153"/>
        <end position="281"/>
    </location>
</feature>
<organism evidence="4 5">
    <name type="scientific">Streptomyces yaanensis</name>
    <dbReference type="NCBI Taxonomy" id="1142239"/>
    <lineage>
        <taxon>Bacteria</taxon>
        <taxon>Bacillati</taxon>
        <taxon>Actinomycetota</taxon>
        <taxon>Actinomycetes</taxon>
        <taxon>Kitasatosporales</taxon>
        <taxon>Streptomycetaceae</taxon>
        <taxon>Streptomyces</taxon>
    </lineage>
</organism>
<comment type="caution">
    <text evidence="4">The sequence shown here is derived from an EMBL/GenBank/DDBJ whole genome shotgun (WGS) entry which is preliminary data.</text>
</comment>
<evidence type="ECO:0000259" key="3">
    <source>
        <dbReference type="Pfam" id="PF05270"/>
    </source>
</evidence>
<reference evidence="5" key="1">
    <citation type="journal article" date="2019" name="Int. J. Syst. Evol. Microbiol.">
        <title>The Global Catalogue of Microorganisms (GCM) 10K type strain sequencing project: providing services to taxonomists for standard genome sequencing and annotation.</title>
        <authorList>
            <consortium name="The Broad Institute Genomics Platform"/>
            <consortium name="The Broad Institute Genome Sequencing Center for Infectious Disease"/>
            <person name="Wu L."/>
            <person name="Ma J."/>
        </authorList>
    </citation>
    <scope>NUCLEOTIDE SEQUENCE [LARGE SCALE GENOMIC DNA]</scope>
    <source>
        <strain evidence="5">CGMCC 4.7035</strain>
    </source>
</reference>
<accession>A0ABV7SGS0</accession>
<dbReference type="Gene3D" id="2.80.10.50">
    <property type="match status" value="1"/>
</dbReference>
<evidence type="ECO:0000313" key="5">
    <source>
        <dbReference type="Proteomes" id="UP001595701"/>
    </source>
</evidence>
<dbReference type="InterPro" id="IPR007934">
    <property type="entry name" value="AbfB_ABD"/>
</dbReference>
<dbReference type="InterPro" id="IPR036195">
    <property type="entry name" value="AbfB_ABD_sf"/>
</dbReference>
<feature type="compositionally biased region" description="Polar residues" evidence="1">
    <location>
        <begin position="98"/>
        <end position="125"/>
    </location>
</feature>
<dbReference type="Proteomes" id="UP001595701">
    <property type="component" value="Unassembled WGS sequence"/>
</dbReference>
<name>A0ABV7SGS0_9ACTN</name>
<keyword evidence="2" id="KW-0472">Membrane</keyword>
<dbReference type="SUPFAM" id="SSF110221">
    <property type="entry name" value="AbfB domain"/>
    <property type="match status" value="1"/>
</dbReference>
<dbReference type="CDD" id="cd23399">
    <property type="entry name" value="beta-trefoil_ABD_ABFB"/>
    <property type="match status" value="1"/>
</dbReference>
<feature type="compositionally biased region" description="Polar residues" evidence="1">
    <location>
        <begin position="133"/>
        <end position="148"/>
    </location>
</feature>